<evidence type="ECO:0000313" key="4">
    <source>
        <dbReference type="Proteomes" id="UP000661607"/>
    </source>
</evidence>
<evidence type="ECO:0000256" key="1">
    <source>
        <dbReference type="SAM" id="MobiDB-lite"/>
    </source>
</evidence>
<dbReference type="EMBL" id="JADBEF010000002">
    <property type="protein sequence ID" value="MBE1566540.1"/>
    <property type="molecule type" value="Genomic_DNA"/>
</dbReference>
<dbReference type="SUPFAM" id="SSF51713">
    <property type="entry name" value="tRNA-guanine transglycosylase"/>
    <property type="match status" value="1"/>
</dbReference>
<sequence>MICDDETDLHFYLGTHRPNWITTAPPGVSLFLSHRVLTAYKTLPKPPEWPAPRRHIAIDSGAFTELSLYHQFVTTPEEYIRALTRYDNKITDLDWAAPQDWMCEPWMLAKTGLTVAEHQRRTVENFVRLTELWPQYSDATECPIMPVIQGWTVDDYLACVTLYEKYGVRLAKDYPIVGVGSVCRRQATQEIGDIFRTLAGLDLPLHGFGVKLAGIRRYGRYLTTADSMAWSYAGRRTPTVCGSTRHKSEANCQVFALDWRDRVETAAAEAKREIHTPDQLDLFPTPARAAQQRPQPAKQATTVQPAAPDQLDLFLAA</sequence>
<reference evidence="3 4" key="1">
    <citation type="submission" date="2020-10" db="EMBL/GenBank/DDBJ databases">
        <title>Sequencing the genomes of 1000 actinobacteria strains.</title>
        <authorList>
            <person name="Klenk H.-P."/>
        </authorList>
    </citation>
    <scope>NUCLEOTIDE SEQUENCE [LARGE SCALE GENOMIC DNA]</scope>
    <source>
        <strain evidence="3 4">DSM 43748</strain>
    </source>
</reference>
<proteinExistence type="predicted"/>
<evidence type="ECO:0000313" key="3">
    <source>
        <dbReference type="EMBL" id="MBE1566540.1"/>
    </source>
</evidence>
<evidence type="ECO:0000259" key="2">
    <source>
        <dbReference type="Pfam" id="PF23859"/>
    </source>
</evidence>
<comment type="caution">
    <text evidence="3">The sequence shown here is derived from an EMBL/GenBank/DDBJ whole genome shotgun (WGS) entry which is preliminary data.</text>
</comment>
<dbReference type="InterPro" id="IPR036511">
    <property type="entry name" value="TGT-like_sf"/>
</dbReference>
<dbReference type="Gene3D" id="3.20.20.105">
    <property type="entry name" value="Queuine tRNA-ribosyltransferase-like"/>
    <property type="match status" value="1"/>
</dbReference>
<dbReference type="RefSeq" id="WP_192781541.1">
    <property type="nucleotide sequence ID" value="NZ_BAAASY010000032.1"/>
</dbReference>
<feature type="compositionally biased region" description="Low complexity" evidence="1">
    <location>
        <begin position="284"/>
        <end position="302"/>
    </location>
</feature>
<name>A0ABR9KWY8_9ACTN</name>
<keyword evidence="4" id="KW-1185">Reference proteome</keyword>
<dbReference type="InterPro" id="IPR055645">
    <property type="entry name" value="DpdA"/>
</dbReference>
<feature type="region of interest" description="Disordered" evidence="1">
    <location>
        <begin position="278"/>
        <end position="308"/>
    </location>
</feature>
<dbReference type="Proteomes" id="UP000661607">
    <property type="component" value="Unassembled WGS sequence"/>
</dbReference>
<protein>
    <recommendedName>
        <fullName evidence="2">DeoxyPurine in DNA protein A domain-containing protein</fullName>
    </recommendedName>
</protein>
<gene>
    <name evidence="3" type="ORF">H4W81_009412</name>
</gene>
<organism evidence="3 4">
    <name type="scientific">Nonomuraea africana</name>
    <dbReference type="NCBI Taxonomy" id="46171"/>
    <lineage>
        <taxon>Bacteria</taxon>
        <taxon>Bacillati</taxon>
        <taxon>Actinomycetota</taxon>
        <taxon>Actinomycetes</taxon>
        <taxon>Streptosporangiales</taxon>
        <taxon>Streptosporangiaceae</taxon>
        <taxon>Nonomuraea</taxon>
    </lineage>
</organism>
<accession>A0ABR9KWY8</accession>
<feature type="domain" description="DeoxyPurine in DNA protein A" evidence="2">
    <location>
        <begin position="10"/>
        <end position="270"/>
    </location>
</feature>
<dbReference type="Pfam" id="PF23859">
    <property type="entry name" value="DpdA"/>
    <property type="match status" value="1"/>
</dbReference>